<keyword evidence="6" id="KW-1185">Reference proteome</keyword>
<dbReference type="GO" id="GO:0030288">
    <property type="term" value="C:outer membrane-bounded periplasmic space"/>
    <property type="evidence" value="ECO:0007669"/>
    <property type="project" value="TreeGrafter"/>
</dbReference>
<dbReference type="HOGENOM" id="CLU_037628_3_5_11"/>
<accession>D1BWE1</accession>
<dbReference type="eggNOG" id="COG1879">
    <property type="taxonomic scope" value="Bacteria"/>
</dbReference>
<evidence type="ECO:0000256" key="1">
    <source>
        <dbReference type="ARBA" id="ARBA00004196"/>
    </source>
</evidence>
<dbReference type="RefSeq" id="WP_012879228.1">
    <property type="nucleotide sequence ID" value="NC_013530.1"/>
</dbReference>
<proteinExistence type="inferred from homology"/>
<feature type="chain" id="PRO_5038725429" evidence="3">
    <location>
        <begin position="33"/>
        <end position="331"/>
    </location>
</feature>
<reference evidence="5 6" key="2">
    <citation type="journal article" date="2010" name="Stand. Genomic Sci.">
        <title>Complete genome sequence of Xylanimonas cellulosilytica type strain (XIL07).</title>
        <authorList>
            <person name="Foster B."/>
            <person name="Pukall R."/>
            <person name="Abt B."/>
            <person name="Nolan M."/>
            <person name="Glavina Del Rio T."/>
            <person name="Chen F."/>
            <person name="Lucas S."/>
            <person name="Tice H."/>
            <person name="Pitluck S."/>
            <person name="Cheng J.-F."/>
            <person name="Chertkov O."/>
            <person name="Brettin T."/>
            <person name="Han C."/>
            <person name="Detter J.C."/>
            <person name="Bruce D."/>
            <person name="Goodwin L."/>
            <person name="Ivanova N."/>
            <person name="Mavromatis K."/>
            <person name="Pati A."/>
            <person name="Mikhailova N."/>
            <person name="Chen A."/>
            <person name="Palaniappan K."/>
            <person name="Land M."/>
            <person name="Hauser L."/>
            <person name="Chang Y.-J."/>
            <person name="Jeffries C.D."/>
            <person name="Chain P."/>
            <person name="Rohde M."/>
            <person name="Goeker M."/>
            <person name="Bristow J."/>
            <person name="Eisen J.A."/>
            <person name="Markowitz V."/>
            <person name="Hugenholtz P."/>
            <person name="Kyrpides N.C."/>
            <person name="Klenk H.-P."/>
            <person name="Lapidus A."/>
        </authorList>
    </citation>
    <scope>NUCLEOTIDE SEQUENCE [LARGE SCALE GENOMIC DNA]</scope>
    <source>
        <strain evidence="6">DSM 15894 / CECT 5975 / LMG 20990 / XIL07</strain>
    </source>
</reference>
<dbReference type="OrthoDB" id="257716at2"/>
<dbReference type="STRING" id="446471.Xcel_2471"/>
<dbReference type="PANTHER" id="PTHR30036">
    <property type="entry name" value="D-XYLOSE-BINDING PERIPLASMIC PROTEIN"/>
    <property type="match status" value="1"/>
</dbReference>
<dbReference type="PANTHER" id="PTHR30036:SF7">
    <property type="entry name" value="ABC TRANSPORTER PERIPLASMIC-BINDING PROTEIN YPHF"/>
    <property type="match status" value="1"/>
</dbReference>
<evidence type="ECO:0000313" key="6">
    <source>
        <dbReference type="Proteomes" id="UP000002255"/>
    </source>
</evidence>
<feature type="signal peptide" evidence="3">
    <location>
        <begin position="1"/>
        <end position="32"/>
    </location>
</feature>
<comment type="subcellular location">
    <subcellularLocation>
        <location evidence="1">Cell envelope</location>
    </subcellularLocation>
</comment>
<gene>
    <name evidence="5" type="ordered locus">Xcel_2471</name>
</gene>
<dbReference type="GO" id="GO:0030246">
    <property type="term" value="F:carbohydrate binding"/>
    <property type="evidence" value="ECO:0007669"/>
    <property type="project" value="TreeGrafter"/>
</dbReference>
<dbReference type="SUPFAM" id="SSF53822">
    <property type="entry name" value="Periplasmic binding protein-like I"/>
    <property type="match status" value="1"/>
</dbReference>
<dbReference type="EMBL" id="CP001821">
    <property type="protein sequence ID" value="ACZ31486.1"/>
    <property type="molecule type" value="Genomic_DNA"/>
</dbReference>
<feature type="domain" description="Periplasmic binding protein" evidence="4">
    <location>
        <begin position="51"/>
        <end position="293"/>
    </location>
</feature>
<organism evidence="5 6">
    <name type="scientific">Xylanimonas cellulosilytica (strain DSM 15894 / JCM 12276 / CECT 5975 / KCTC 9989 / LMG 20990 / NBRC 107835 / XIL07)</name>
    <dbReference type="NCBI Taxonomy" id="446471"/>
    <lineage>
        <taxon>Bacteria</taxon>
        <taxon>Bacillati</taxon>
        <taxon>Actinomycetota</taxon>
        <taxon>Actinomycetes</taxon>
        <taxon>Micrococcales</taxon>
        <taxon>Promicromonosporaceae</taxon>
        <taxon>Xylanimonas</taxon>
    </lineage>
</organism>
<dbReference type="InterPro" id="IPR050555">
    <property type="entry name" value="Bact_Solute-Bind_Prot2"/>
</dbReference>
<dbReference type="AlphaFoldDB" id="D1BWE1"/>
<dbReference type="Proteomes" id="UP000002255">
    <property type="component" value="Chromosome"/>
</dbReference>
<dbReference type="Pfam" id="PF13407">
    <property type="entry name" value="Peripla_BP_4"/>
    <property type="match status" value="1"/>
</dbReference>
<sequence>MSRPRPRARALVALCVVLPLALVGACSLPDGAGPGAAGPAEPVDVDDLTFAVITHAGAGDEFWDRVQSGARQAGADYDVTVQYTSAADPGSQSLLIDQAVASNVDGIVVSMANPDGLETSVRQAVAAGIPVVSINSGLDDWQRLGAITHIGQSESIAGRAAGARLAEEGATNALCVIHEAGNVGLQQRCAAAAEAMGGRMRNLQVDVSNATAVAATITASLQQDPTIDAVLTLQGAVAVQAVQAAREAGSAAAIATFDLSTDVVEAVIHGRIAFAVDQQPFVQGYLGVTALYLRALNGNDVGGGEPVYSGPAFVTQENAEQVLRFAARGTR</sequence>
<evidence type="ECO:0000256" key="3">
    <source>
        <dbReference type="SAM" id="SignalP"/>
    </source>
</evidence>
<comment type="similarity">
    <text evidence="2">Belongs to the bacterial solute-binding protein 2 family.</text>
</comment>
<name>D1BWE1_XYLCX</name>
<protein>
    <submittedName>
        <fullName evidence="5">Periplasmic binding protein/LacI transcriptional regulator</fullName>
    </submittedName>
</protein>
<dbReference type="InterPro" id="IPR028082">
    <property type="entry name" value="Peripla_BP_I"/>
</dbReference>
<dbReference type="InterPro" id="IPR025997">
    <property type="entry name" value="SBP_2_dom"/>
</dbReference>
<dbReference type="Gene3D" id="3.40.50.2300">
    <property type="match status" value="2"/>
</dbReference>
<evidence type="ECO:0000256" key="2">
    <source>
        <dbReference type="ARBA" id="ARBA00007639"/>
    </source>
</evidence>
<evidence type="ECO:0000259" key="4">
    <source>
        <dbReference type="Pfam" id="PF13407"/>
    </source>
</evidence>
<keyword evidence="3" id="KW-0732">Signal</keyword>
<dbReference type="KEGG" id="xce:Xcel_2471"/>
<evidence type="ECO:0000313" key="5">
    <source>
        <dbReference type="EMBL" id="ACZ31486.1"/>
    </source>
</evidence>
<reference evidence="6" key="1">
    <citation type="submission" date="2009-11" db="EMBL/GenBank/DDBJ databases">
        <title>The complete chromosome of Xylanimonas cellulosilytica DSM 15894.</title>
        <authorList>
            <consortium name="US DOE Joint Genome Institute (JGI-PGF)"/>
            <person name="Lucas S."/>
            <person name="Copeland A."/>
            <person name="Lapidus A."/>
            <person name="Glavina del Rio T."/>
            <person name="Dalin E."/>
            <person name="Tice H."/>
            <person name="Bruce D."/>
            <person name="Goodwin L."/>
            <person name="Pitluck S."/>
            <person name="Kyrpides N."/>
            <person name="Mavromatis K."/>
            <person name="Ivanova N."/>
            <person name="Mikhailova N."/>
            <person name="Foster B."/>
            <person name="Clum A."/>
            <person name="Brettin T."/>
            <person name="Detter J.C."/>
            <person name="Han C."/>
            <person name="Larimer F."/>
            <person name="Land M."/>
            <person name="Hauser L."/>
            <person name="Markowitz V."/>
            <person name="Cheng J.F."/>
            <person name="Hugenholtz P."/>
            <person name="Woyke T."/>
            <person name="Wu D."/>
            <person name="Gehrich-Schroeter G."/>
            <person name="Schneider S."/>
            <person name="Pukall S.R."/>
            <person name="Klenk H.P."/>
            <person name="Eisen J.A."/>
        </authorList>
    </citation>
    <scope>NUCLEOTIDE SEQUENCE [LARGE SCALE GENOMIC DNA]</scope>
    <source>
        <strain evidence="6">DSM 15894 / CECT 5975 / LMG 20990 / XIL07</strain>
    </source>
</reference>
<dbReference type="PROSITE" id="PS51257">
    <property type="entry name" value="PROKAR_LIPOPROTEIN"/>
    <property type="match status" value="1"/>
</dbReference>